<dbReference type="EMBL" id="MU863691">
    <property type="protein sequence ID" value="KAK4096941.1"/>
    <property type="molecule type" value="Genomic_DNA"/>
</dbReference>
<accession>A0AAN6SXS3</accession>
<dbReference type="AlphaFoldDB" id="A0AAN6SXS3"/>
<gene>
    <name evidence="1" type="ORF">N658DRAFT_318477</name>
</gene>
<sequence>MLHNATSDCLLVLCTGQLHCVRGTSTRAKPRGASLHRPVGTEYRPLGFSPCYIISETFRQMYFLVRCHSATSICAPSITTNNVAYPARASLP</sequence>
<protein>
    <submittedName>
        <fullName evidence="1">Uncharacterized protein</fullName>
    </submittedName>
</protein>
<dbReference type="Proteomes" id="UP001305647">
    <property type="component" value="Unassembled WGS sequence"/>
</dbReference>
<keyword evidence="2" id="KW-1185">Reference proteome</keyword>
<reference evidence="1" key="2">
    <citation type="submission" date="2023-05" db="EMBL/GenBank/DDBJ databases">
        <authorList>
            <consortium name="Lawrence Berkeley National Laboratory"/>
            <person name="Steindorff A."/>
            <person name="Hensen N."/>
            <person name="Bonometti L."/>
            <person name="Westerberg I."/>
            <person name="Brannstrom I.O."/>
            <person name="Guillou S."/>
            <person name="Cros-Aarteil S."/>
            <person name="Calhoun S."/>
            <person name="Haridas S."/>
            <person name="Kuo A."/>
            <person name="Mondo S."/>
            <person name="Pangilinan J."/>
            <person name="Riley R."/>
            <person name="Labutti K."/>
            <person name="Andreopoulos B."/>
            <person name="Lipzen A."/>
            <person name="Chen C."/>
            <person name="Yanf M."/>
            <person name="Daum C."/>
            <person name="Ng V."/>
            <person name="Clum A."/>
            <person name="Ohm R."/>
            <person name="Martin F."/>
            <person name="Silar P."/>
            <person name="Natvig D."/>
            <person name="Lalanne C."/>
            <person name="Gautier V."/>
            <person name="Ament-Velasquez S.L."/>
            <person name="Kruys A."/>
            <person name="Hutchinson M.I."/>
            <person name="Powell A.J."/>
            <person name="Barry K."/>
            <person name="Miller A.N."/>
            <person name="Grigoriev I.V."/>
            <person name="Debuchy R."/>
            <person name="Gladieux P."/>
            <person name="Thoren M.H."/>
            <person name="Johannesson H."/>
        </authorList>
    </citation>
    <scope>NUCLEOTIDE SEQUENCE</scope>
    <source>
        <strain evidence="1">CBS 757.83</strain>
    </source>
</reference>
<proteinExistence type="predicted"/>
<evidence type="ECO:0000313" key="1">
    <source>
        <dbReference type="EMBL" id="KAK4096941.1"/>
    </source>
</evidence>
<name>A0AAN6SXS3_9PEZI</name>
<comment type="caution">
    <text evidence="1">The sequence shown here is derived from an EMBL/GenBank/DDBJ whole genome shotgun (WGS) entry which is preliminary data.</text>
</comment>
<reference evidence="1" key="1">
    <citation type="journal article" date="2023" name="Mol. Phylogenet. Evol.">
        <title>Genome-scale phylogeny and comparative genomics of the fungal order Sordariales.</title>
        <authorList>
            <person name="Hensen N."/>
            <person name="Bonometti L."/>
            <person name="Westerberg I."/>
            <person name="Brannstrom I.O."/>
            <person name="Guillou S."/>
            <person name="Cros-Aarteil S."/>
            <person name="Calhoun S."/>
            <person name="Haridas S."/>
            <person name="Kuo A."/>
            <person name="Mondo S."/>
            <person name="Pangilinan J."/>
            <person name="Riley R."/>
            <person name="LaButti K."/>
            <person name="Andreopoulos B."/>
            <person name="Lipzen A."/>
            <person name="Chen C."/>
            <person name="Yan M."/>
            <person name="Daum C."/>
            <person name="Ng V."/>
            <person name="Clum A."/>
            <person name="Steindorff A."/>
            <person name="Ohm R.A."/>
            <person name="Martin F."/>
            <person name="Silar P."/>
            <person name="Natvig D.O."/>
            <person name="Lalanne C."/>
            <person name="Gautier V."/>
            <person name="Ament-Velasquez S.L."/>
            <person name="Kruys A."/>
            <person name="Hutchinson M.I."/>
            <person name="Powell A.J."/>
            <person name="Barry K."/>
            <person name="Miller A.N."/>
            <person name="Grigoriev I.V."/>
            <person name="Debuchy R."/>
            <person name="Gladieux P."/>
            <person name="Hiltunen Thoren M."/>
            <person name="Johannesson H."/>
        </authorList>
    </citation>
    <scope>NUCLEOTIDE SEQUENCE</scope>
    <source>
        <strain evidence="1">CBS 757.83</strain>
    </source>
</reference>
<organism evidence="1 2">
    <name type="scientific">Parathielavia hyrcaniae</name>
    <dbReference type="NCBI Taxonomy" id="113614"/>
    <lineage>
        <taxon>Eukaryota</taxon>
        <taxon>Fungi</taxon>
        <taxon>Dikarya</taxon>
        <taxon>Ascomycota</taxon>
        <taxon>Pezizomycotina</taxon>
        <taxon>Sordariomycetes</taxon>
        <taxon>Sordariomycetidae</taxon>
        <taxon>Sordariales</taxon>
        <taxon>Chaetomiaceae</taxon>
        <taxon>Parathielavia</taxon>
    </lineage>
</organism>
<evidence type="ECO:0000313" key="2">
    <source>
        <dbReference type="Proteomes" id="UP001305647"/>
    </source>
</evidence>